<feature type="region of interest" description="Disordered" evidence="1">
    <location>
        <begin position="63"/>
        <end position="82"/>
    </location>
</feature>
<name>A0A229RPM9_AMYAL</name>
<dbReference type="AlphaFoldDB" id="A0A229RPM9"/>
<dbReference type="Proteomes" id="UP000215563">
    <property type="component" value="Unassembled WGS sequence"/>
</dbReference>
<evidence type="ECO:0000313" key="3">
    <source>
        <dbReference type="Proteomes" id="UP000215563"/>
    </source>
</evidence>
<organism evidence="2 3">
    <name type="scientific">Amycolatopsis alba DSM 44262</name>
    <dbReference type="NCBI Taxonomy" id="1125972"/>
    <lineage>
        <taxon>Bacteria</taxon>
        <taxon>Bacillati</taxon>
        <taxon>Actinomycetota</taxon>
        <taxon>Actinomycetes</taxon>
        <taxon>Pseudonocardiales</taxon>
        <taxon>Pseudonocardiaceae</taxon>
        <taxon>Amycolatopsis</taxon>
    </lineage>
</organism>
<gene>
    <name evidence="2" type="ORF">CFP75_21535</name>
</gene>
<accession>A0A229RPM9</accession>
<dbReference type="EMBL" id="NMQU01000060">
    <property type="protein sequence ID" value="OXM48603.1"/>
    <property type="molecule type" value="Genomic_DNA"/>
</dbReference>
<feature type="region of interest" description="Disordered" evidence="1">
    <location>
        <begin position="39"/>
        <end position="58"/>
    </location>
</feature>
<evidence type="ECO:0000256" key="1">
    <source>
        <dbReference type="SAM" id="MobiDB-lite"/>
    </source>
</evidence>
<reference evidence="2 3" key="1">
    <citation type="submission" date="2017-07" db="EMBL/GenBank/DDBJ databases">
        <title>Amycolatopsis alba DSM 44262 Genome sequencing and assembly.</title>
        <authorList>
            <person name="Kaur N."/>
            <person name="Mayilraj S."/>
        </authorList>
    </citation>
    <scope>NUCLEOTIDE SEQUENCE [LARGE SCALE GENOMIC DNA]</scope>
    <source>
        <strain evidence="2 3">DSM 44262</strain>
    </source>
</reference>
<keyword evidence="3" id="KW-1185">Reference proteome</keyword>
<comment type="caution">
    <text evidence="2">The sequence shown here is derived from an EMBL/GenBank/DDBJ whole genome shotgun (WGS) entry which is preliminary data.</text>
</comment>
<evidence type="ECO:0000313" key="2">
    <source>
        <dbReference type="EMBL" id="OXM48603.1"/>
    </source>
</evidence>
<proteinExistence type="predicted"/>
<feature type="region of interest" description="Disordered" evidence="1">
    <location>
        <begin position="1"/>
        <end position="27"/>
    </location>
</feature>
<sequence length="82" mass="8333">MNATPASQETGGGMPPANPPGLTQSPRAEFALDPLLGDFGLTEGMTGPAQRSSRLKSTIAPRPHAALAAPQSPVSAHKVSMT</sequence>
<protein>
    <submittedName>
        <fullName evidence="2">Uncharacterized protein</fullName>
    </submittedName>
</protein>